<evidence type="ECO:0000256" key="9">
    <source>
        <dbReference type="SAM" id="Phobius"/>
    </source>
</evidence>
<evidence type="ECO:0000256" key="2">
    <source>
        <dbReference type="ARBA" id="ARBA00007040"/>
    </source>
</evidence>
<keyword evidence="5 9" id="KW-0812">Transmembrane</keyword>
<feature type="transmembrane region" description="Helical" evidence="9">
    <location>
        <begin position="204"/>
        <end position="224"/>
    </location>
</feature>
<feature type="transmembrane region" description="Helical" evidence="9">
    <location>
        <begin position="462"/>
        <end position="479"/>
    </location>
</feature>
<keyword evidence="6 9" id="KW-1133">Transmembrane helix</keyword>
<accession>A0A226D8F9</accession>
<feature type="transmembrane region" description="Helical" evidence="9">
    <location>
        <begin position="365"/>
        <end position="392"/>
    </location>
</feature>
<dbReference type="PANTHER" id="PTHR11785:SF240">
    <property type="entry name" value="LD25378P"/>
    <property type="match status" value="1"/>
</dbReference>
<evidence type="ECO:0000256" key="5">
    <source>
        <dbReference type="ARBA" id="ARBA00022692"/>
    </source>
</evidence>
<keyword evidence="7 9" id="KW-0472">Membrane</keyword>
<dbReference type="STRING" id="158441.A0A226D8F9"/>
<dbReference type="GO" id="GO:0015179">
    <property type="term" value="F:L-amino acid transmembrane transporter activity"/>
    <property type="evidence" value="ECO:0007669"/>
    <property type="project" value="TreeGrafter"/>
</dbReference>
<feature type="transmembrane region" description="Helical" evidence="9">
    <location>
        <begin position="85"/>
        <end position="107"/>
    </location>
</feature>
<dbReference type="OrthoDB" id="3257095at2759"/>
<evidence type="ECO:0000256" key="4">
    <source>
        <dbReference type="ARBA" id="ARBA00022475"/>
    </source>
</evidence>
<dbReference type="Gene3D" id="1.20.1740.10">
    <property type="entry name" value="Amino acid/polyamine transporter I"/>
    <property type="match status" value="1"/>
</dbReference>
<comment type="caution">
    <text evidence="11">The sequence shown here is derived from an EMBL/GenBank/DDBJ whole genome shotgun (WGS) entry which is preliminary data.</text>
</comment>
<keyword evidence="4" id="KW-1003">Cell membrane</keyword>
<dbReference type="PANTHER" id="PTHR11785">
    <property type="entry name" value="AMINO ACID TRANSPORTER"/>
    <property type="match status" value="1"/>
</dbReference>
<dbReference type="InterPro" id="IPR050598">
    <property type="entry name" value="AminoAcid_Transporter"/>
</dbReference>
<evidence type="ECO:0000256" key="6">
    <source>
        <dbReference type="ARBA" id="ARBA00022989"/>
    </source>
</evidence>
<evidence type="ECO:0000256" key="1">
    <source>
        <dbReference type="ARBA" id="ARBA00004651"/>
    </source>
</evidence>
<feature type="region of interest" description="Disordered" evidence="8">
    <location>
        <begin position="543"/>
        <end position="581"/>
    </location>
</feature>
<evidence type="ECO:0000313" key="12">
    <source>
        <dbReference type="Proteomes" id="UP000198287"/>
    </source>
</evidence>
<dbReference type="Proteomes" id="UP000198287">
    <property type="component" value="Unassembled WGS sequence"/>
</dbReference>
<dbReference type="EMBL" id="LNIX01000033">
    <property type="protein sequence ID" value="OXA40536.1"/>
    <property type="molecule type" value="Genomic_DNA"/>
</dbReference>
<feature type="transmembrane region" description="Helical" evidence="9">
    <location>
        <begin position="244"/>
        <end position="266"/>
    </location>
</feature>
<dbReference type="AlphaFoldDB" id="A0A226D8F9"/>
<evidence type="ECO:0000259" key="10">
    <source>
        <dbReference type="PROSITE" id="PS50836"/>
    </source>
</evidence>
<organism evidence="11 12">
    <name type="scientific">Folsomia candida</name>
    <name type="common">Springtail</name>
    <dbReference type="NCBI Taxonomy" id="158441"/>
    <lineage>
        <taxon>Eukaryota</taxon>
        <taxon>Metazoa</taxon>
        <taxon>Ecdysozoa</taxon>
        <taxon>Arthropoda</taxon>
        <taxon>Hexapoda</taxon>
        <taxon>Collembola</taxon>
        <taxon>Entomobryomorpha</taxon>
        <taxon>Isotomoidea</taxon>
        <taxon>Isotomidae</taxon>
        <taxon>Proisotominae</taxon>
        <taxon>Folsomia</taxon>
    </lineage>
</organism>
<proteinExistence type="inferred from homology"/>
<feature type="transmembrane region" description="Helical" evidence="9">
    <location>
        <begin position="404"/>
        <end position="423"/>
    </location>
</feature>
<evidence type="ECO:0000256" key="3">
    <source>
        <dbReference type="ARBA" id="ARBA00022448"/>
    </source>
</evidence>
<dbReference type="FunFam" id="1.20.1740.10:FF:000003">
    <property type="entry name" value="Y+L amino acid transporter 1 isoform X1"/>
    <property type="match status" value="1"/>
</dbReference>
<dbReference type="Pfam" id="PF03351">
    <property type="entry name" value="DOMON"/>
    <property type="match status" value="1"/>
</dbReference>
<name>A0A226D8F9_FOLCA</name>
<reference evidence="11 12" key="1">
    <citation type="submission" date="2015-12" db="EMBL/GenBank/DDBJ databases">
        <title>The genome of Folsomia candida.</title>
        <authorList>
            <person name="Faddeeva A."/>
            <person name="Derks M.F."/>
            <person name="Anvar Y."/>
            <person name="Smit S."/>
            <person name="Van Straalen N."/>
            <person name="Roelofs D."/>
        </authorList>
    </citation>
    <scope>NUCLEOTIDE SEQUENCE [LARGE SCALE GENOMIC DNA]</scope>
    <source>
        <strain evidence="11 12">VU population</strain>
        <tissue evidence="11">Whole body</tissue>
    </source>
</reference>
<feature type="compositionally biased region" description="Basic and acidic residues" evidence="8">
    <location>
        <begin position="16"/>
        <end position="27"/>
    </location>
</feature>
<feature type="transmembrane region" description="Helical" evidence="9">
    <location>
        <begin position="53"/>
        <end position="73"/>
    </location>
</feature>
<evidence type="ECO:0000313" key="11">
    <source>
        <dbReference type="EMBL" id="OXA40536.1"/>
    </source>
</evidence>
<dbReference type="InterPro" id="IPR002293">
    <property type="entry name" value="AA/rel_permease1"/>
</dbReference>
<dbReference type="InterPro" id="IPR005018">
    <property type="entry name" value="DOMON_domain"/>
</dbReference>
<dbReference type="PROSITE" id="PS50836">
    <property type="entry name" value="DOMON"/>
    <property type="match status" value="1"/>
</dbReference>
<feature type="transmembrane region" description="Helical" evidence="9">
    <location>
        <begin position="435"/>
        <end position="456"/>
    </location>
</feature>
<keyword evidence="12" id="KW-1185">Reference proteome</keyword>
<sequence length="817" mass="90389">MGKTKVESAKNGIGGDENHPKLGKDHNSINNSVEKPAPNLEGEKQKINLKREIGLLEAVGITIGCIIGSGIFISPKGITTHVHSVGASLVIWAVCGFLSMLGAFCFAELGTTWPCAGGTYTYIFEAFGPVPAFLSLWAQNLMFVPIGNAVTGLVFAKYIAQPFFPTGCEVPDSAVQLLAAAAICLLAFMNCCDIKFINKFINTFMFLKLTAVALVILGGGFAVFQRGTDNFTNMWEGSNITVESLLFSIYAGSFAFGGWSALSTMMEELKNPYKNLPRAIFISLTLVTLIYLLANASYFSVLSPAEMMQSDAVAVTFVHELVGSYFVGIVPVFVSLSTFGFLSLHIMTNSRNCFVGARHGHFPSVLSLITISYHTPAAAIIFQSLLSLVFLYTADVFSLINFGAFMQWFFQTLCIVGLIYLRITNPDLPRPYKISLVIPIIYLLLSLLFVVIPIYVSPVDSLISILITITGLPVYYLLIKRTSEKGGSKLSDNVTVLAQKAFMLGSNPEVDDYDHAHQPGYPVIIPNQRYVRVHSAEVTEIGSLPAPTTSGQHDPQWGDHNDHNDHDSASHGHQNGQKEQLGVTGSWHMPTIQKYGFPPKCIDLYPKDDIPIEATRCLYLAVITLKSLKVGHEVQKYAHFKMSRKMDKTYGYVALGLSKDDKMDDDHIVECVKPRDSVHPRMYHSWSNFHSMPTRLADNSHIIKNKTEIYDSKTNVLTCEFDRPLITMVEYVKGSGPVKRALFDLTKEKYKILMAVGEPAKPDSDVLGQHGPRKLGTVSIFDPDEYYYRRSSAPSPLQSEELLTVFIMLSLCRYVML</sequence>
<feature type="transmembrane region" description="Helical" evidence="9">
    <location>
        <begin position="174"/>
        <end position="192"/>
    </location>
</feature>
<comment type="subcellular location">
    <subcellularLocation>
        <location evidence="1">Cell membrane</location>
        <topology evidence="1">Multi-pass membrane protein</topology>
    </subcellularLocation>
</comment>
<feature type="compositionally biased region" description="Basic and acidic residues" evidence="8">
    <location>
        <begin position="556"/>
        <end position="570"/>
    </location>
</feature>
<evidence type="ECO:0000256" key="8">
    <source>
        <dbReference type="SAM" id="MobiDB-lite"/>
    </source>
</evidence>
<protein>
    <submittedName>
        <fullName evidence="11">Y+L amino acid transporter 1</fullName>
    </submittedName>
</protein>
<feature type="transmembrane region" description="Helical" evidence="9">
    <location>
        <begin position="278"/>
        <end position="301"/>
    </location>
</feature>
<feature type="region of interest" description="Disordered" evidence="8">
    <location>
        <begin position="1"/>
        <end position="38"/>
    </location>
</feature>
<evidence type="ECO:0000256" key="7">
    <source>
        <dbReference type="ARBA" id="ARBA00023136"/>
    </source>
</evidence>
<gene>
    <name evidence="11" type="ORF">Fcan01_24738</name>
</gene>
<feature type="transmembrane region" description="Helical" evidence="9">
    <location>
        <begin position="321"/>
        <end position="344"/>
    </location>
</feature>
<keyword evidence="3" id="KW-0813">Transport</keyword>
<dbReference type="GO" id="GO:0005886">
    <property type="term" value="C:plasma membrane"/>
    <property type="evidence" value="ECO:0007669"/>
    <property type="project" value="UniProtKB-SubCell"/>
</dbReference>
<comment type="similarity">
    <text evidence="2">Belongs to the amino acid-polyamine-organocation (APC) superfamily. L-type amino acid transporter (LAT) (TC 2.A.3.8) family.</text>
</comment>
<dbReference type="Pfam" id="PF13520">
    <property type="entry name" value="AA_permease_2"/>
    <property type="match status" value="1"/>
</dbReference>
<feature type="domain" description="DOMON" evidence="10">
    <location>
        <begin position="621"/>
        <end position="757"/>
    </location>
</feature>